<dbReference type="AlphaFoldDB" id="A0AAV2I9S4"/>
<gene>
    <name evidence="1" type="ORF">GSLYS_00015186001</name>
</gene>
<protein>
    <submittedName>
        <fullName evidence="1">Uncharacterized protein</fullName>
    </submittedName>
</protein>
<keyword evidence="2" id="KW-1185">Reference proteome</keyword>
<dbReference type="Proteomes" id="UP001497497">
    <property type="component" value="Unassembled WGS sequence"/>
</dbReference>
<name>A0AAV2I9S4_LYMST</name>
<evidence type="ECO:0000313" key="2">
    <source>
        <dbReference type="Proteomes" id="UP001497497"/>
    </source>
</evidence>
<comment type="caution">
    <text evidence="1">The sequence shown here is derived from an EMBL/GenBank/DDBJ whole genome shotgun (WGS) entry which is preliminary data.</text>
</comment>
<proteinExistence type="predicted"/>
<dbReference type="EMBL" id="CAXITT010000440">
    <property type="protein sequence ID" value="CAL1541580.1"/>
    <property type="molecule type" value="Genomic_DNA"/>
</dbReference>
<reference evidence="1 2" key="1">
    <citation type="submission" date="2024-04" db="EMBL/GenBank/DDBJ databases">
        <authorList>
            <consortium name="Genoscope - CEA"/>
            <person name="William W."/>
        </authorList>
    </citation>
    <scope>NUCLEOTIDE SEQUENCE [LARGE SCALE GENOMIC DNA]</scope>
</reference>
<accession>A0AAV2I9S4</accession>
<organism evidence="1 2">
    <name type="scientific">Lymnaea stagnalis</name>
    <name type="common">Great pond snail</name>
    <name type="synonym">Helix stagnalis</name>
    <dbReference type="NCBI Taxonomy" id="6523"/>
    <lineage>
        <taxon>Eukaryota</taxon>
        <taxon>Metazoa</taxon>
        <taxon>Spiralia</taxon>
        <taxon>Lophotrochozoa</taxon>
        <taxon>Mollusca</taxon>
        <taxon>Gastropoda</taxon>
        <taxon>Heterobranchia</taxon>
        <taxon>Euthyneura</taxon>
        <taxon>Panpulmonata</taxon>
        <taxon>Hygrophila</taxon>
        <taxon>Lymnaeoidea</taxon>
        <taxon>Lymnaeidae</taxon>
        <taxon>Lymnaea</taxon>
    </lineage>
</organism>
<sequence>MAEICAIRTYLLDVSIRLCAFHTATAVKYDLQQRKLHSPIISCILDLFAEQNSCSDLSQYNVLKDKISDISSPEVISSFTFNPTGGTVPQLWDASFVQSQIFQVNTTNHAEKFHQKRN</sequence>
<evidence type="ECO:0000313" key="1">
    <source>
        <dbReference type="EMBL" id="CAL1541580.1"/>
    </source>
</evidence>